<dbReference type="EMBL" id="JBELPZ010000006">
    <property type="protein sequence ID" value="MFL9844405.1"/>
    <property type="molecule type" value="Genomic_DNA"/>
</dbReference>
<gene>
    <name evidence="3" type="ORF">ABS766_08235</name>
</gene>
<evidence type="ECO:0000313" key="4">
    <source>
        <dbReference type="Proteomes" id="UP001629156"/>
    </source>
</evidence>
<dbReference type="RefSeq" id="WP_408084654.1">
    <property type="nucleotide sequence ID" value="NZ_JBELPZ010000006.1"/>
</dbReference>
<evidence type="ECO:0000259" key="2">
    <source>
        <dbReference type="Pfam" id="PF02517"/>
    </source>
</evidence>
<feature type="transmembrane region" description="Helical" evidence="1">
    <location>
        <begin position="271"/>
        <end position="290"/>
    </location>
</feature>
<evidence type="ECO:0000313" key="3">
    <source>
        <dbReference type="EMBL" id="MFL9844405.1"/>
    </source>
</evidence>
<feature type="transmembrane region" description="Helical" evidence="1">
    <location>
        <begin position="180"/>
        <end position="197"/>
    </location>
</feature>
<keyword evidence="1" id="KW-0812">Transmembrane</keyword>
<keyword evidence="1" id="KW-1133">Transmembrane helix</keyword>
<feature type="transmembrane region" description="Helical" evidence="1">
    <location>
        <begin position="203"/>
        <end position="223"/>
    </location>
</feature>
<dbReference type="Proteomes" id="UP001629156">
    <property type="component" value="Unassembled WGS sequence"/>
</dbReference>
<protein>
    <submittedName>
        <fullName evidence="3">Type II CAAX endopeptidase family protein</fullName>
    </submittedName>
</protein>
<name>A0ABW8YWQ3_9FLAO</name>
<accession>A0ABW8YWQ3</accession>
<sequence length="321" mass="36294">MFIQKAFVPGNTFWKYMLGTLLVFLAMLLGQVPMVIAMQVHSMNTGEPLPMTDTAVYNYLDRNATLFYMLLTFVTALAALLLVVKLLHKQKLKDIITSRPRVDWKRVFFAFFIWAVFSLATTAIDYFSNPADYVVQFNPGAFLILAVIGILMIPLQTSLEELLFRGYLMQGFGLLAKNRWVPLVVTSVFFGLLHILNPEVEKMGYFIIIYYIGTGFLLGIITLMDEGNELTLGFHAANNLVAALLVTADWTAFQTDSVLKDVSEPSAGFDVLVPVLVIYPLLLLLFAKVYKWSNWKEKLTGKVLPKPVIITEETDTFDTRY</sequence>
<dbReference type="InterPro" id="IPR003675">
    <property type="entry name" value="Rce1/LyrA-like_dom"/>
</dbReference>
<feature type="transmembrane region" description="Helical" evidence="1">
    <location>
        <begin position="66"/>
        <end position="87"/>
    </location>
</feature>
<organism evidence="3 4">
    <name type="scientific">Flavobacterium rhizosphaerae</name>
    <dbReference type="NCBI Taxonomy" id="3163298"/>
    <lineage>
        <taxon>Bacteria</taxon>
        <taxon>Pseudomonadati</taxon>
        <taxon>Bacteroidota</taxon>
        <taxon>Flavobacteriia</taxon>
        <taxon>Flavobacteriales</taxon>
        <taxon>Flavobacteriaceae</taxon>
        <taxon>Flavobacterium</taxon>
    </lineage>
</organism>
<feature type="transmembrane region" description="Helical" evidence="1">
    <location>
        <begin position="140"/>
        <end position="159"/>
    </location>
</feature>
<feature type="transmembrane region" description="Helical" evidence="1">
    <location>
        <begin position="107"/>
        <end position="128"/>
    </location>
</feature>
<reference evidence="3 4" key="1">
    <citation type="submission" date="2024-06" db="EMBL/GenBank/DDBJ databases">
        <authorList>
            <person name="Kaempfer P."/>
            <person name="Viver T."/>
        </authorList>
    </citation>
    <scope>NUCLEOTIDE SEQUENCE [LARGE SCALE GENOMIC DNA]</scope>
    <source>
        <strain evidence="3 4">ST-119</strain>
    </source>
</reference>
<proteinExistence type="predicted"/>
<feature type="transmembrane region" description="Helical" evidence="1">
    <location>
        <begin position="230"/>
        <end position="251"/>
    </location>
</feature>
<dbReference type="Pfam" id="PF02517">
    <property type="entry name" value="Rce1-like"/>
    <property type="match status" value="1"/>
</dbReference>
<evidence type="ECO:0000256" key="1">
    <source>
        <dbReference type="SAM" id="Phobius"/>
    </source>
</evidence>
<keyword evidence="1" id="KW-0472">Membrane</keyword>
<comment type="caution">
    <text evidence="3">The sequence shown here is derived from an EMBL/GenBank/DDBJ whole genome shotgun (WGS) entry which is preliminary data.</text>
</comment>
<feature type="domain" description="CAAX prenyl protease 2/Lysostaphin resistance protein A-like" evidence="2">
    <location>
        <begin position="145"/>
        <end position="241"/>
    </location>
</feature>
<keyword evidence="4" id="KW-1185">Reference proteome</keyword>